<dbReference type="PANTHER" id="PTHR30042">
    <property type="entry name" value="POTASSIUM-TRANSPORTING ATPASE C CHAIN"/>
    <property type="match status" value="1"/>
</dbReference>
<keyword evidence="1 11" id="KW-0813">Transport</keyword>
<sequence>MLRPVLVSAIFVMLLTGLAYPMSTALVARILFPFQSRGSLLERDGAVVGSAIVGQNFTRPEYFHPRPSLTMGPDPADASKTIAAPYNAGLSGASNQGPTNQKLLDDVKARVEAYRNENGLAPDATVPVDAVTGSASGLDPHITIANARIQAGRVARARRVDEAEVLRLIDANTSGRWLGLFGEPRINVLQLNLALDTLPASKAK</sequence>
<gene>
    <name evidence="11" type="primary">kdpC</name>
    <name evidence="12" type="ORF">AKJ09_04456</name>
</gene>
<dbReference type="GO" id="GO:0008556">
    <property type="term" value="F:P-type potassium transmembrane transporter activity"/>
    <property type="evidence" value="ECO:0007669"/>
    <property type="project" value="InterPro"/>
</dbReference>
<keyword evidence="5 11" id="KW-0547">Nucleotide-binding</keyword>
<evidence type="ECO:0000313" key="13">
    <source>
        <dbReference type="Proteomes" id="UP000064967"/>
    </source>
</evidence>
<keyword evidence="13" id="KW-1185">Reference proteome</keyword>
<evidence type="ECO:0000256" key="10">
    <source>
        <dbReference type="ARBA" id="ARBA00023136"/>
    </source>
</evidence>
<accession>A0A0K1PWA0</accession>
<dbReference type="GO" id="GO:0005524">
    <property type="term" value="F:ATP binding"/>
    <property type="evidence" value="ECO:0007669"/>
    <property type="project" value="UniProtKB-UniRule"/>
</dbReference>
<organism evidence="12 13">
    <name type="scientific">Labilithrix luteola</name>
    <dbReference type="NCBI Taxonomy" id="1391654"/>
    <lineage>
        <taxon>Bacteria</taxon>
        <taxon>Pseudomonadati</taxon>
        <taxon>Myxococcota</taxon>
        <taxon>Polyangia</taxon>
        <taxon>Polyangiales</taxon>
        <taxon>Labilitrichaceae</taxon>
        <taxon>Labilithrix</taxon>
    </lineage>
</organism>
<comment type="similarity">
    <text evidence="11">Belongs to the KdpC family.</text>
</comment>
<keyword evidence="2 11" id="KW-1003">Cell membrane</keyword>
<proteinExistence type="inferred from homology"/>
<reference evidence="12 13" key="1">
    <citation type="submission" date="2015-08" db="EMBL/GenBank/DDBJ databases">
        <authorList>
            <person name="Babu N.S."/>
            <person name="Beckwith C.J."/>
            <person name="Beseler K.G."/>
            <person name="Brison A."/>
            <person name="Carone J.V."/>
            <person name="Caskin T.P."/>
            <person name="Diamond M."/>
            <person name="Durham M.E."/>
            <person name="Foxe J.M."/>
            <person name="Go M."/>
            <person name="Henderson B.A."/>
            <person name="Jones I.B."/>
            <person name="McGettigan J.A."/>
            <person name="Micheletti S.J."/>
            <person name="Nasrallah M.E."/>
            <person name="Ortiz D."/>
            <person name="Piller C.R."/>
            <person name="Privatt S.R."/>
            <person name="Schneider S.L."/>
            <person name="Sharp S."/>
            <person name="Smith T.C."/>
            <person name="Stanton J.D."/>
            <person name="Ullery H.E."/>
            <person name="Wilson R.J."/>
            <person name="Serrano M.G."/>
            <person name="Buck G."/>
            <person name="Lee V."/>
            <person name="Wang Y."/>
            <person name="Carvalho R."/>
            <person name="Voegtly L."/>
            <person name="Shi R."/>
            <person name="Duckworth R."/>
            <person name="Johnson A."/>
            <person name="Loviza R."/>
            <person name="Walstead R."/>
            <person name="Shah Z."/>
            <person name="Kiflezghi M."/>
            <person name="Wade K."/>
            <person name="Ball S.L."/>
            <person name="Bradley K.W."/>
            <person name="Asai D.J."/>
            <person name="Bowman C.A."/>
            <person name="Russell D.A."/>
            <person name="Pope W.H."/>
            <person name="Jacobs-Sera D."/>
            <person name="Hendrix R.W."/>
            <person name="Hatfull G.F."/>
        </authorList>
    </citation>
    <scope>NUCLEOTIDE SEQUENCE [LARGE SCALE GENOMIC DNA]</scope>
    <source>
        <strain evidence="12 13">DSM 27648</strain>
    </source>
</reference>
<keyword evidence="8 11" id="KW-1133">Transmembrane helix</keyword>
<evidence type="ECO:0000256" key="3">
    <source>
        <dbReference type="ARBA" id="ARBA00022538"/>
    </source>
</evidence>
<evidence type="ECO:0000256" key="4">
    <source>
        <dbReference type="ARBA" id="ARBA00022692"/>
    </source>
</evidence>
<dbReference type="HAMAP" id="MF_00276">
    <property type="entry name" value="KdpC"/>
    <property type="match status" value="1"/>
</dbReference>
<evidence type="ECO:0000313" key="12">
    <source>
        <dbReference type="EMBL" id="AKU97792.1"/>
    </source>
</evidence>
<dbReference type="NCBIfam" id="TIGR00681">
    <property type="entry name" value="kdpC"/>
    <property type="match status" value="1"/>
</dbReference>
<dbReference type="InterPro" id="IPR003820">
    <property type="entry name" value="KdpC"/>
</dbReference>
<keyword evidence="6 11" id="KW-0067">ATP-binding</keyword>
<keyword evidence="9 11" id="KW-0406">Ion transport</keyword>
<dbReference type="NCBIfam" id="NF001454">
    <property type="entry name" value="PRK00315.1"/>
    <property type="match status" value="1"/>
</dbReference>
<dbReference type="PIRSF" id="PIRSF001296">
    <property type="entry name" value="K_ATPase_KdpC"/>
    <property type="match status" value="1"/>
</dbReference>
<dbReference type="EMBL" id="CP012333">
    <property type="protein sequence ID" value="AKU97792.1"/>
    <property type="molecule type" value="Genomic_DNA"/>
</dbReference>
<evidence type="ECO:0000256" key="11">
    <source>
        <dbReference type="HAMAP-Rule" id="MF_00276"/>
    </source>
</evidence>
<evidence type="ECO:0000256" key="2">
    <source>
        <dbReference type="ARBA" id="ARBA00022475"/>
    </source>
</evidence>
<name>A0A0K1PWA0_9BACT</name>
<evidence type="ECO:0000256" key="7">
    <source>
        <dbReference type="ARBA" id="ARBA00022958"/>
    </source>
</evidence>
<keyword evidence="4 11" id="KW-0812">Transmembrane</keyword>
<dbReference type="Proteomes" id="UP000064967">
    <property type="component" value="Chromosome"/>
</dbReference>
<evidence type="ECO:0000256" key="5">
    <source>
        <dbReference type="ARBA" id="ARBA00022741"/>
    </source>
</evidence>
<evidence type="ECO:0000256" key="9">
    <source>
        <dbReference type="ARBA" id="ARBA00023065"/>
    </source>
</evidence>
<comment type="subunit">
    <text evidence="11">The system is composed of three essential subunits: KdpA, KdpB and KdpC.</text>
</comment>
<dbReference type="STRING" id="1391654.AKJ09_04456"/>
<dbReference type="AlphaFoldDB" id="A0A0K1PWA0"/>
<comment type="function">
    <text evidence="11">Part of the high-affinity ATP-driven potassium transport (or Kdp) system, which catalyzes the hydrolysis of ATP coupled with the electrogenic transport of potassium into the cytoplasm. This subunit acts as a catalytic chaperone that increases the ATP-binding affinity of the ATP-hydrolyzing subunit KdpB by the formation of a transient KdpB/KdpC/ATP ternary complex.</text>
</comment>
<dbReference type="KEGG" id="llu:AKJ09_04456"/>
<keyword evidence="3 11" id="KW-0633">Potassium transport</keyword>
<protein>
    <recommendedName>
        <fullName evidence="11">Potassium-transporting ATPase KdpC subunit</fullName>
    </recommendedName>
    <alternativeName>
        <fullName evidence="11">ATP phosphohydrolase [potassium-transporting] C chain</fullName>
    </alternativeName>
    <alternativeName>
        <fullName evidence="11">Potassium-binding and translocating subunit C</fullName>
    </alternativeName>
    <alternativeName>
        <fullName evidence="11">Potassium-translocating ATPase C chain</fullName>
    </alternativeName>
</protein>
<evidence type="ECO:0000256" key="6">
    <source>
        <dbReference type="ARBA" id="ARBA00022840"/>
    </source>
</evidence>
<dbReference type="GO" id="GO:0005886">
    <property type="term" value="C:plasma membrane"/>
    <property type="evidence" value="ECO:0007669"/>
    <property type="project" value="UniProtKB-SubCell"/>
</dbReference>
<dbReference type="Pfam" id="PF02669">
    <property type="entry name" value="KdpC"/>
    <property type="match status" value="1"/>
</dbReference>
<keyword evidence="10 11" id="KW-0472">Membrane</keyword>
<evidence type="ECO:0000256" key="1">
    <source>
        <dbReference type="ARBA" id="ARBA00022448"/>
    </source>
</evidence>
<dbReference type="PATRIC" id="fig|1391654.3.peg.4519"/>
<dbReference type="PANTHER" id="PTHR30042:SF2">
    <property type="entry name" value="POTASSIUM-TRANSPORTING ATPASE KDPC SUBUNIT"/>
    <property type="match status" value="1"/>
</dbReference>
<evidence type="ECO:0000256" key="8">
    <source>
        <dbReference type="ARBA" id="ARBA00022989"/>
    </source>
</evidence>
<comment type="subcellular location">
    <subcellularLocation>
        <location evidence="11">Cell membrane</location>
        <topology evidence="11">Single-pass membrane protein</topology>
    </subcellularLocation>
</comment>
<keyword evidence="7 11" id="KW-0630">Potassium</keyword>